<name>A0A6J7WZQ3_9CAUD</name>
<keyword evidence="1" id="KW-0175">Coiled coil</keyword>
<evidence type="ECO:0000313" key="2">
    <source>
        <dbReference type="EMBL" id="CAB5223210.1"/>
    </source>
</evidence>
<gene>
    <name evidence="2" type="ORF">UFOVP385_10</name>
</gene>
<protein>
    <submittedName>
        <fullName evidence="2">Uncharacterized protein</fullName>
    </submittedName>
</protein>
<organism evidence="2">
    <name type="scientific">uncultured Caudovirales phage</name>
    <dbReference type="NCBI Taxonomy" id="2100421"/>
    <lineage>
        <taxon>Viruses</taxon>
        <taxon>Duplodnaviria</taxon>
        <taxon>Heunggongvirae</taxon>
        <taxon>Uroviricota</taxon>
        <taxon>Caudoviricetes</taxon>
        <taxon>Peduoviridae</taxon>
        <taxon>Maltschvirus</taxon>
        <taxon>Maltschvirus maltsch</taxon>
    </lineage>
</organism>
<reference evidence="2" key="1">
    <citation type="submission" date="2020-05" db="EMBL/GenBank/DDBJ databases">
        <authorList>
            <person name="Chiriac C."/>
            <person name="Salcher M."/>
            <person name="Ghai R."/>
            <person name="Kavagutti S V."/>
        </authorList>
    </citation>
    <scope>NUCLEOTIDE SEQUENCE</scope>
</reference>
<sequence length="92" mass="10819">MENIYTVIITAISTLGGASAWRYFEKRATHKEDDERFIRMDCQTRISKLELLLQQASDEKDEMRAQILKLVEEVSALRVEIKYLEQKRLNSL</sequence>
<proteinExistence type="predicted"/>
<accession>A0A6J7WZQ3</accession>
<feature type="coiled-coil region" evidence="1">
    <location>
        <begin position="39"/>
        <end position="87"/>
    </location>
</feature>
<dbReference type="EMBL" id="LR798316">
    <property type="protein sequence ID" value="CAB5223210.1"/>
    <property type="molecule type" value="Genomic_DNA"/>
</dbReference>
<evidence type="ECO:0000256" key="1">
    <source>
        <dbReference type="SAM" id="Coils"/>
    </source>
</evidence>